<dbReference type="InterPro" id="IPR002686">
    <property type="entry name" value="Transposase_17"/>
</dbReference>
<organism evidence="2 3">
    <name type="scientific">Candidatus Cellulosilyticum pullistercoris</name>
    <dbReference type="NCBI Taxonomy" id="2838521"/>
    <lineage>
        <taxon>Bacteria</taxon>
        <taxon>Bacillati</taxon>
        <taxon>Bacillota</taxon>
        <taxon>Clostridia</taxon>
        <taxon>Lachnospirales</taxon>
        <taxon>Cellulosilyticaceae</taxon>
        <taxon>Cellulosilyticum</taxon>
    </lineage>
</organism>
<evidence type="ECO:0000259" key="1">
    <source>
        <dbReference type="Pfam" id="PF01797"/>
    </source>
</evidence>
<gene>
    <name evidence="2" type="ORF">H9872_03130</name>
</gene>
<dbReference type="GO" id="GO:0006313">
    <property type="term" value="P:DNA transposition"/>
    <property type="evidence" value="ECO:0007669"/>
    <property type="project" value="InterPro"/>
</dbReference>
<protein>
    <submittedName>
        <fullName evidence="2">Transposase</fullName>
    </submittedName>
</protein>
<dbReference type="Pfam" id="PF01797">
    <property type="entry name" value="Y1_Tnp"/>
    <property type="match status" value="1"/>
</dbReference>
<sequence>MKDRKSHQEAYEKQNAWEYHIIWQLEEMKETLNQEQVIKQIKEKLIDVAKTSAITLKKLKIEENEIELILGADIQPNINKVIKGLQKRILHECKLKESKQPFLITTRSTKCAKEDIRIQKLIDTLVLGEYYDLDEGMTSSDLRGLKSYLSQRNIGTIEYNNQFFLVDREALDKMINLSCFECTRIHEYGCCCGSPCGLSFKNMKLFDQHMLAMEEAIKVIDIKQYKSLQANGGFMTANGLIKAYDGHCALLVQHEGIHKCIAHKYALDKQIPIYDLCPLSCLMYPLEIIELTTDKKKKVILLTSVVDEAFANQFGRWGSYASLEVELRCIHQEAHNAIFKAEDYRPVYEVNQGLLEHEFGEAIYRGIKKLY</sequence>
<evidence type="ECO:0000313" key="3">
    <source>
        <dbReference type="Proteomes" id="UP000824229"/>
    </source>
</evidence>
<evidence type="ECO:0000313" key="2">
    <source>
        <dbReference type="EMBL" id="MBU3803738.1"/>
    </source>
</evidence>
<dbReference type="GO" id="GO:0004803">
    <property type="term" value="F:transposase activity"/>
    <property type="evidence" value="ECO:0007669"/>
    <property type="project" value="InterPro"/>
</dbReference>
<name>A0A9E2KB60_9FIRM</name>
<reference evidence="2" key="2">
    <citation type="submission" date="2021-04" db="EMBL/GenBank/DDBJ databases">
        <authorList>
            <person name="Gilroy R."/>
        </authorList>
    </citation>
    <scope>NUCLEOTIDE SEQUENCE</scope>
    <source>
        <strain evidence="2">B5-657</strain>
    </source>
</reference>
<feature type="domain" description="Transposase IS200-like" evidence="1">
    <location>
        <begin position="16"/>
        <end position="88"/>
    </location>
</feature>
<proteinExistence type="predicted"/>
<comment type="caution">
    <text evidence="2">The sequence shown here is derived from an EMBL/GenBank/DDBJ whole genome shotgun (WGS) entry which is preliminary data.</text>
</comment>
<dbReference type="Proteomes" id="UP000824229">
    <property type="component" value="Unassembled WGS sequence"/>
</dbReference>
<accession>A0A9E2KB60</accession>
<dbReference type="AlphaFoldDB" id="A0A9E2KB60"/>
<reference evidence="2" key="1">
    <citation type="journal article" date="2021" name="PeerJ">
        <title>Extensive microbial diversity within the chicken gut microbiome revealed by metagenomics and culture.</title>
        <authorList>
            <person name="Gilroy R."/>
            <person name="Ravi A."/>
            <person name="Getino M."/>
            <person name="Pursley I."/>
            <person name="Horton D.L."/>
            <person name="Alikhan N.F."/>
            <person name="Baker D."/>
            <person name="Gharbi K."/>
            <person name="Hall N."/>
            <person name="Watson M."/>
            <person name="Adriaenssens E.M."/>
            <person name="Foster-Nyarko E."/>
            <person name="Jarju S."/>
            <person name="Secka A."/>
            <person name="Antonio M."/>
            <person name="Oren A."/>
            <person name="Chaudhuri R.R."/>
            <person name="La Ragione R."/>
            <person name="Hildebrand F."/>
            <person name="Pallen M.J."/>
        </authorList>
    </citation>
    <scope>NUCLEOTIDE SEQUENCE</scope>
    <source>
        <strain evidence="2">B5-657</strain>
    </source>
</reference>
<dbReference type="EMBL" id="JAHLFQ010000060">
    <property type="protein sequence ID" value="MBU3803738.1"/>
    <property type="molecule type" value="Genomic_DNA"/>
</dbReference>
<dbReference type="GO" id="GO:0003677">
    <property type="term" value="F:DNA binding"/>
    <property type="evidence" value="ECO:0007669"/>
    <property type="project" value="InterPro"/>
</dbReference>